<accession>A0A096VKI9</accession>
<dbReference type="OrthoDB" id="25402at10239"/>
<reference evidence="1 2" key="2">
    <citation type="journal article" date="2015" name="PLoS ONE">
        <title>Comparative Genomic and Phylogenomic Analyses Reveal a Conserved Core Genome Shared by Estuarine and Oceanic Cyanopodoviruses.</title>
        <authorList>
            <person name="Huang S."/>
            <person name="Zhang S."/>
            <person name="Jiao N."/>
            <person name="Chen F."/>
        </authorList>
    </citation>
    <scope>NUCLEOTIDE SEQUENCE [LARGE SCALE GENOMIC DNA]</scope>
</reference>
<evidence type="ECO:0000313" key="1">
    <source>
        <dbReference type="EMBL" id="AGK86565.1"/>
    </source>
</evidence>
<name>A0A096VKI9_9CAUD</name>
<gene>
    <name evidence="1" type="ORF">S-CBP3_0008</name>
</gene>
<dbReference type="Proteomes" id="UP000030044">
    <property type="component" value="Segment"/>
</dbReference>
<dbReference type="KEGG" id="vg:22112352"/>
<keyword evidence="2" id="KW-1185">Reference proteome</keyword>
<evidence type="ECO:0000313" key="2">
    <source>
        <dbReference type="Proteomes" id="UP000030044"/>
    </source>
</evidence>
<reference evidence="2" key="1">
    <citation type="submission" date="2012-12" db="EMBL/GenBank/DDBJ databases">
        <title>Genomics of marine cyanopodoviruses.</title>
        <authorList>
            <person name="Huang S."/>
            <person name="Chen F."/>
        </authorList>
    </citation>
    <scope>NUCLEOTIDE SEQUENCE [LARGE SCALE GENOMIC DNA]</scope>
</reference>
<sequence length="85" mass="9598">MAGKTSEYYKKNPKARAKRLKQQKKYNKTADGLKIRSKANKLNRQLGTYGNGDGMDASHTGPNTGKKEQPSKNRRRPRTGKKYAT</sequence>
<proteinExistence type="predicted"/>
<protein>
    <submittedName>
        <fullName evidence="1">Uncharacterized protein</fullName>
    </submittedName>
</protein>
<organism evidence="1 2">
    <name type="scientific">Synechococcus phage S-CBP3</name>
    <dbReference type="NCBI Taxonomy" id="756276"/>
    <lineage>
        <taxon>Viruses</taxon>
        <taxon>Duplodnaviria</taxon>
        <taxon>Heunggongvirae</taxon>
        <taxon>Uroviricota</taxon>
        <taxon>Caudoviricetes</taxon>
        <taxon>Autographivirales</taxon>
        <taxon>Lirvirus</taxon>
        <taxon>Lirvirus SCBP3</taxon>
    </lineage>
</organism>
<dbReference type="EMBL" id="KC310803">
    <property type="protein sequence ID" value="AGK86565.1"/>
    <property type="molecule type" value="Genomic_DNA"/>
</dbReference>